<reference evidence="11" key="1">
    <citation type="submission" date="2020-11" db="EMBL/GenBank/DDBJ databases">
        <title>Sequencing the genomes of 1000 actinobacteria strains.</title>
        <authorList>
            <person name="Klenk H.-P."/>
        </authorList>
    </citation>
    <scope>NUCLEOTIDE SEQUENCE</scope>
    <source>
        <strain evidence="11">DSM 45356</strain>
    </source>
</reference>
<dbReference type="SFLD" id="SFLDG01386">
    <property type="entry name" value="main_SPASM_domain-containing"/>
    <property type="match status" value="1"/>
</dbReference>
<evidence type="ECO:0000313" key="11">
    <source>
        <dbReference type="EMBL" id="MBG6137654.1"/>
    </source>
</evidence>
<protein>
    <recommendedName>
        <fullName evidence="8">PqqA peptide cyclase</fullName>
        <ecNumber evidence="8">1.21.98.4</ecNumber>
    </recommendedName>
    <alternativeName>
        <fullName evidence="8">Coenzyme PQQ synthesis protein E</fullName>
    </alternativeName>
</protein>
<dbReference type="SUPFAM" id="SSF102114">
    <property type="entry name" value="Radical SAM enzymes"/>
    <property type="match status" value="1"/>
</dbReference>
<name>A0A8J7GS18_9ACTN</name>
<comment type="similarity">
    <text evidence="8">Belongs to the radical SAM superfamily. PqqE family.</text>
</comment>
<dbReference type="SFLD" id="SFLDF00280">
    <property type="entry name" value="coenzyme_PQQ_synthesis_protein"/>
    <property type="match status" value="1"/>
</dbReference>
<dbReference type="InterPro" id="IPR007197">
    <property type="entry name" value="rSAM"/>
</dbReference>
<comment type="pathway">
    <text evidence="8">Cofactor biosynthesis; pyrroloquinoline quinone biosynthesis.</text>
</comment>
<feature type="binding site" evidence="8">
    <location>
        <position position="16"/>
    </location>
    <ligand>
        <name>[4Fe-4S] cluster</name>
        <dbReference type="ChEBI" id="CHEBI:49883"/>
        <note>4Fe-4S-S-AdoMet</note>
    </ligand>
</feature>
<dbReference type="CDD" id="cd01335">
    <property type="entry name" value="Radical_SAM"/>
    <property type="match status" value="1"/>
</dbReference>
<dbReference type="InterPro" id="IPR023885">
    <property type="entry name" value="4Fe4S-binding_SPASM_dom"/>
</dbReference>
<dbReference type="PROSITE" id="PS51918">
    <property type="entry name" value="RADICAL_SAM"/>
    <property type="match status" value="1"/>
</dbReference>
<keyword evidence="5 8" id="KW-0560">Oxidoreductase</keyword>
<dbReference type="EMBL" id="JADOUF010000001">
    <property type="protein sequence ID" value="MBG6137654.1"/>
    <property type="molecule type" value="Genomic_DNA"/>
</dbReference>
<dbReference type="InterPro" id="IPR011843">
    <property type="entry name" value="PQQ_synth_PqqE_bac"/>
</dbReference>
<dbReference type="UniPathway" id="UPA00539"/>
<dbReference type="EC" id="1.21.98.4" evidence="8"/>
<dbReference type="InterPro" id="IPR013785">
    <property type="entry name" value="Aldolase_TIM"/>
</dbReference>
<keyword evidence="1 8" id="KW-0004">4Fe-4S</keyword>
<dbReference type="HAMAP" id="MF_00660">
    <property type="entry name" value="PqqE"/>
    <property type="match status" value="1"/>
</dbReference>
<comment type="caution">
    <text evidence="11">The sequence shown here is derived from an EMBL/GenBank/DDBJ whole genome shotgun (WGS) entry which is preliminary data.</text>
</comment>
<dbReference type="SFLD" id="SFLDS00029">
    <property type="entry name" value="Radical_SAM"/>
    <property type="match status" value="1"/>
</dbReference>
<comment type="subunit">
    <text evidence="8">Interacts with PqqD. The interaction is necessary for activity of PqqE.</text>
</comment>
<evidence type="ECO:0000256" key="7">
    <source>
        <dbReference type="ARBA" id="ARBA00023014"/>
    </source>
</evidence>
<keyword evidence="12" id="KW-1185">Reference proteome</keyword>
<dbReference type="GO" id="GO:0009975">
    <property type="term" value="F:cyclase activity"/>
    <property type="evidence" value="ECO:0007669"/>
    <property type="project" value="UniProtKB-UniRule"/>
</dbReference>
<dbReference type="GO" id="GO:0005506">
    <property type="term" value="F:iron ion binding"/>
    <property type="evidence" value="ECO:0007669"/>
    <property type="project" value="UniProtKB-UniRule"/>
</dbReference>
<proteinExistence type="inferred from homology"/>
<dbReference type="Gene3D" id="3.20.20.70">
    <property type="entry name" value="Aldolase class I"/>
    <property type="match status" value="1"/>
</dbReference>
<keyword evidence="3 8" id="KW-0479">Metal-binding</keyword>
<comment type="catalytic activity">
    <reaction evidence="8">
        <text>[PQQ precursor protein] + S-adenosyl-L-methionine = E-Y cross-linked-[PQQ precursor protein] + 5'-deoxyadenosine + L-methionine + H(+)</text>
        <dbReference type="Rhea" id="RHEA:56836"/>
        <dbReference type="Rhea" id="RHEA-COMP:14800"/>
        <dbReference type="Rhea" id="RHEA-COMP:14801"/>
        <dbReference type="ChEBI" id="CHEBI:15378"/>
        <dbReference type="ChEBI" id="CHEBI:17319"/>
        <dbReference type="ChEBI" id="CHEBI:57844"/>
        <dbReference type="ChEBI" id="CHEBI:59789"/>
        <dbReference type="ChEBI" id="CHEBI:141026"/>
        <dbReference type="ChEBI" id="CHEBI:141027"/>
        <dbReference type="EC" id="1.21.98.4"/>
    </reaction>
</comment>
<evidence type="ECO:0000256" key="9">
    <source>
        <dbReference type="SAM" id="MobiDB-lite"/>
    </source>
</evidence>
<sequence length="353" mass="38106">MIPAPLGMLAELTHACPLHCPYCSNPVALAPRDSELSTQEWDRVFGEAAALGVVQAHLSGGEPLLRRDLDELVASCGRHGLYTNLITSGLGLDADRLARLPVDHVQISVQDATERASDDIAGTRSWARKITAARVVKDAGRPLTLNVVLHRANVDHVGAVIALAGELGADRLELAHTQYYGWALRNRAWLMPSMEQVLATAEVVRAARTRMEISYVLPDLHTGTPKPCTGGWGRTQLTVAPGGEVRPCAAADSLPLEFANVRDRSLDWIWYSSPSFNRFRGTDWMPDPCRSCALKDVDLGGCRCQAFQLTGDPGATDPVCRLSPDRHLVDAALAGPPQTAPFPRPHAPKGPSS</sequence>
<accession>A0A8J7GS18</accession>
<dbReference type="Pfam" id="PF04055">
    <property type="entry name" value="Radical_SAM"/>
    <property type="match status" value="1"/>
</dbReference>
<dbReference type="PIRSF" id="PIRSF037420">
    <property type="entry name" value="PQQ_syn_pqqE"/>
    <property type="match status" value="1"/>
</dbReference>
<feature type="binding site" evidence="8">
    <location>
        <position position="20"/>
    </location>
    <ligand>
        <name>[4Fe-4S] cluster</name>
        <dbReference type="ChEBI" id="CHEBI:49883"/>
        <note>4Fe-4S-S-AdoMet</note>
    </ligand>
</feature>
<feature type="region of interest" description="Disordered" evidence="9">
    <location>
        <begin position="332"/>
        <end position="353"/>
    </location>
</feature>
<evidence type="ECO:0000256" key="6">
    <source>
        <dbReference type="ARBA" id="ARBA00023004"/>
    </source>
</evidence>
<evidence type="ECO:0000259" key="10">
    <source>
        <dbReference type="PROSITE" id="PS51918"/>
    </source>
</evidence>
<keyword evidence="4 8" id="KW-0884">PQQ biosynthesis</keyword>
<dbReference type="GO" id="GO:0018189">
    <property type="term" value="P:pyrroloquinoline quinone biosynthetic process"/>
    <property type="evidence" value="ECO:0007669"/>
    <property type="project" value="UniProtKB-UniRule"/>
</dbReference>
<gene>
    <name evidence="8" type="primary">pqqE</name>
    <name evidence="11" type="ORF">IW245_003848</name>
</gene>
<dbReference type="RefSeq" id="WP_233473143.1">
    <property type="nucleotide sequence ID" value="NZ_BONS01000024.1"/>
</dbReference>
<dbReference type="GO" id="GO:0016491">
    <property type="term" value="F:oxidoreductase activity"/>
    <property type="evidence" value="ECO:0007669"/>
    <property type="project" value="UniProtKB-KW"/>
</dbReference>
<dbReference type="AlphaFoldDB" id="A0A8J7GS18"/>
<dbReference type="SFLD" id="SFLDG01067">
    <property type="entry name" value="SPASM/twitch_domain_containing"/>
    <property type="match status" value="1"/>
</dbReference>
<evidence type="ECO:0000256" key="4">
    <source>
        <dbReference type="ARBA" id="ARBA00022905"/>
    </source>
</evidence>
<dbReference type="InterPro" id="IPR017200">
    <property type="entry name" value="PqqE-like"/>
</dbReference>
<dbReference type="NCBIfam" id="TIGR04085">
    <property type="entry name" value="rSAM_more_4Fe4S"/>
    <property type="match status" value="1"/>
</dbReference>
<evidence type="ECO:0000256" key="3">
    <source>
        <dbReference type="ARBA" id="ARBA00022723"/>
    </source>
</evidence>
<dbReference type="PANTHER" id="PTHR11228">
    <property type="entry name" value="RADICAL SAM DOMAIN PROTEIN"/>
    <property type="match status" value="1"/>
</dbReference>
<dbReference type="InterPro" id="IPR050377">
    <property type="entry name" value="Radical_SAM_PqqE_MftC-like"/>
</dbReference>
<dbReference type="GO" id="GO:0051539">
    <property type="term" value="F:4 iron, 4 sulfur cluster binding"/>
    <property type="evidence" value="ECO:0007669"/>
    <property type="project" value="UniProtKB-KW"/>
</dbReference>
<keyword evidence="2 8" id="KW-0949">S-adenosyl-L-methionine</keyword>
<keyword evidence="6 8" id="KW-0408">Iron</keyword>
<dbReference type="Proteomes" id="UP000622552">
    <property type="component" value="Unassembled WGS sequence"/>
</dbReference>
<dbReference type="InterPro" id="IPR058240">
    <property type="entry name" value="rSAM_sf"/>
</dbReference>
<dbReference type="PANTHER" id="PTHR11228:SF7">
    <property type="entry name" value="PQQA PEPTIDE CYCLASE"/>
    <property type="match status" value="1"/>
</dbReference>
<organism evidence="11 12">
    <name type="scientific">Longispora fulva</name>
    <dbReference type="NCBI Taxonomy" id="619741"/>
    <lineage>
        <taxon>Bacteria</taxon>
        <taxon>Bacillati</taxon>
        <taxon>Actinomycetota</taxon>
        <taxon>Actinomycetes</taxon>
        <taxon>Micromonosporales</taxon>
        <taxon>Micromonosporaceae</taxon>
        <taxon>Longispora</taxon>
    </lineage>
</organism>
<comment type="function">
    <text evidence="8">Catalyzes the cross-linking of a glutamate residue and a tyrosine residue in the PqqA protein as part of the biosynthesis of pyrroloquinoline quinone (PQQ).</text>
</comment>
<evidence type="ECO:0000256" key="8">
    <source>
        <dbReference type="HAMAP-Rule" id="MF_00660"/>
    </source>
</evidence>
<keyword evidence="7 8" id="KW-0411">Iron-sulfur</keyword>
<dbReference type="GO" id="GO:1904047">
    <property type="term" value="F:S-adenosyl-L-methionine binding"/>
    <property type="evidence" value="ECO:0007669"/>
    <property type="project" value="UniProtKB-UniRule"/>
</dbReference>
<evidence type="ECO:0000256" key="5">
    <source>
        <dbReference type="ARBA" id="ARBA00023002"/>
    </source>
</evidence>
<evidence type="ECO:0000256" key="1">
    <source>
        <dbReference type="ARBA" id="ARBA00022485"/>
    </source>
</evidence>
<evidence type="ECO:0000256" key="2">
    <source>
        <dbReference type="ARBA" id="ARBA00022691"/>
    </source>
</evidence>
<feature type="domain" description="Radical SAM core" evidence="10">
    <location>
        <begin position="2"/>
        <end position="216"/>
    </location>
</feature>
<feature type="binding site" evidence="8">
    <location>
        <position position="23"/>
    </location>
    <ligand>
        <name>[4Fe-4S] cluster</name>
        <dbReference type="ChEBI" id="CHEBI:49883"/>
        <note>4Fe-4S-S-AdoMet</note>
    </ligand>
</feature>
<evidence type="ECO:0000313" key="12">
    <source>
        <dbReference type="Proteomes" id="UP000622552"/>
    </source>
</evidence>
<dbReference type="Pfam" id="PF13186">
    <property type="entry name" value="SPASM"/>
    <property type="match status" value="1"/>
</dbReference>
<comment type="cofactor">
    <cofactor evidence="8">
        <name>[4Fe-4S] cluster</name>
        <dbReference type="ChEBI" id="CHEBI:49883"/>
    </cofactor>
    <text evidence="8">Binds 1 [4Fe-4S] cluster. The cluster is coordinated with 3 cysteines and an exchangeable S-adenosyl-L-methionine.</text>
</comment>
<dbReference type="NCBIfam" id="TIGR02109">
    <property type="entry name" value="PQQ_syn_pqqE"/>
    <property type="match status" value="1"/>
</dbReference>